<dbReference type="Proteomes" id="UP000234789">
    <property type="component" value="Unassembled WGS sequence"/>
</dbReference>
<evidence type="ECO:0000313" key="1">
    <source>
        <dbReference type="EMBL" id="PLT43542.1"/>
    </source>
</evidence>
<protein>
    <recommendedName>
        <fullName evidence="3">Phage protein</fullName>
    </recommendedName>
</protein>
<evidence type="ECO:0008006" key="3">
    <source>
        <dbReference type="Google" id="ProtNLM"/>
    </source>
</evidence>
<evidence type="ECO:0000313" key="2">
    <source>
        <dbReference type="Proteomes" id="UP000234789"/>
    </source>
</evidence>
<reference evidence="1 2" key="1">
    <citation type="submission" date="2017-05" db="EMBL/GenBank/DDBJ databases">
        <title>Functional genome analysis of Paenibacillus pasadenensis strain R16: insights on endophytic life style and antifungal activity.</title>
        <authorList>
            <person name="Passera A."/>
            <person name="Marcolungo L."/>
            <person name="Casati P."/>
            <person name="Brasca M."/>
            <person name="Quaglino F."/>
            <person name="Delledonne M."/>
        </authorList>
    </citation>
    <scope>NUCLEOTIDE SEQUENCE [LARGE SCALE GENOMIC DNA]</scope>
    <source>
        <strain evidence="1 2">R16</strain>
    </source>
</reference>
<organism evidence="1 2">
    <name type="scientific">Paenibacillus pasadenensis</name>
    <dbReference type="NCBI Taxonomy" id="217090"/>
    <lineage>
        <taxon>Bacteria</taxon>
        <taxon>Bacillati</taxon>
        <taxon>Bacillota</taxon>
        <taxon>Bacilli</taxon>
        <taxon>Bacillales</taxon>
        <taxon>Paenibacillaceae</taxon>
        <taxon>Paenibacillus</taxon>
    </lineage>
</organism>
<dbReference type="EMBL" id="NFEZ01000005">
    <property type="protein sequence ID" value="PLT43542.1"/>
    <property type="molecule type" value="Genomic_DNA"/>
</dbReference>
<dbReference type="Pfam" id="PF26325">
    <property type="entry name" value="YhjD"/>
    <property type="match status" value="1"/>
</dbReference>
<proteinExistence type="predicted"/>
<comment type="caution">
    <text evidence="1">The sequence shown here is derived from an EMBL/GenBank/DDBJ whole genome shotgun (WGS) entry which is preliminary data.</text>
</comment>
<dbReference type="RefSeq" id="WP_101809540.1">
    <property type="nucleotide sequence ID" value="NZ_NFEZ01000005.1"/>
</dbReference>
<name>A0A2N5MZQ7_9BACL</name>
<keyword evidence="2" id="KW-1185">Reference proteome</keyword>
<dbReference type="InterPro" id="IPR058600">
    <property type="entry name" value="YhjD-like"/>
</dbReference>
<dbReference type="AlphaFoldDB" id="A0A2N5MZQ7"/>
<gene>
    <name evidence="1" type="ORF">B8V81_5082</name>
</gene>
<accession>A0A2N5MZQ7</accession>
<sequence>MIEADELLLVKEAVLIPHLIGIVERNMDEMEQRRDPLTRAYLITAQTVINRIMDRQPIVRKELLNRKIKLIGNKTPQKGAAISYDFVAGGFRQELNLTRPEARAALGHLLAHYMDEVKQLMKATS</sequence>